<accession>A0A330M7W7</accession>
<protein>
    <submittedName>
        <fullName evidence="2">Uncharacterized protein</fullName>
    </submittedName>
</protein>
<proteinExistence type="predicted"/>
<reference evidence="3" key="1">
    <citation type="submission" date="2018-06" db="EMBL/GenBank/DDBJ databases">
        <authorList>
            <person name="Cea G.-C."/>
            <person name="William W."/>
        </authorList>
    </citation>
    <scope>NUCLEOTIDE SEQUENCE [LARGE SCALE GENOMIC DNA]</scope>
    <source>
        <strain evidence="3">DB21MT-2</strain>
    </source>
</reference>
<gene>
    <name evidence="2" type="ORF">SHEWBE_4242</name>
</gene>
<evidence type="ECO:0000313" key="3">
    <source>
        <dbReference type="Proteomes" id="UP000250123"/>
    </source>
</evidence>
<dbReference type="EMBL" id="LS483452">
    <property type="protein sequence ID" value="SQH78202.1"/>
    <property type="molecule type" value="Genomic_DNA"/>
</dbReference>
<keyword evidence="1" id="KW-0812">Transmembrane</keyword>
<dbReference type="KEGG" id="sbk:SHEWBE_4242"/>
<name>A0A330M7W7_9GAMM</name>
<feature type="transmembrane region" description="Helical" evidence="1">
    <location>
        <begin position="20"/>
        <end position="38"/>
    </location>
</feature>
<keyword evidence="1" id="KW-0472">Membrane</keyword>
<evidence type="ECO:0000256" key="1">
    <source>
        <dbReference type="SAM" id="Phobius"/>
    </source>
</evidence>
<dbReference type="Proteomes" id="UP000250123">
    <property type="component" value="Chromosome SHEWBE"/>
</dbReference>
<keyword evidence="1" id="KW-1133">Transmembrane helix</keyword>
<organism evidence="2 3">
    <name type="scientific">Shewanella benthica</name>
    <dbReference type="NCBI Taxonomy" id="43661"/>
    <lineage>
        <taxon>Bacteria</taxon>
        <taxon>Pseudomonadati</taxon>
        <taxon>Pseudomonadota</taxon>
        <taxon>Gammaproteobacteria</taxon>
        <taxon>Alteromonadales</taxon>
        <taxon>Shewanellaceae</taxon>
        <taxon>Shewanella</taxon>
    </lineage>
</organism>
<dbReference type="AlphaFoldDB" id="A0A330M7W7"/>
<evidence type="ECO:0000313" key="2">
    <source>
        <dbReference type="EMBL" id="SQH78202.1"/>
    </source>
</evidence>
<sequence>MKDYLNLHSQEARLVTKWVIFSIVCNTNVGGCVVILSIDAKLVMREMLGVGGRSQITKNN</sequence>